<name>A0A2W4WN63_9CYAN</name>
<protein>
    <submittedName>
        <fullName evidence="1">Uncharacterized protein</fullName>
    </submittedName>
</protein>
<reference evidence="1 2" key="2">
    <citation type="submission" date="2018-06" db="EMBL/GenBank/DDBJ databases">
        <title>Metagenomic assembly of (sub)arctic Cyanobacteria and their associated microbiome from non-axenic cultures.</title>
        <authorList>
            <person name="Baurain D."/>
        </authorList>
    </citation>
    <scope>NUCLEOTIDE SEQUENCE [LARGE SCALE GENOMIC DNA]</scope>
    <source>
        <strain evidence="1">ULC041bin1</strain>
    </source>
</reference>
<organism evidence="1 2">
    <name type="scientific">Shackletoniella antarctica</name>
    <dbReference type="NCBI Taxonomy" id="268115"/>
    <lineage>
        <taxon>Bacteria</taxon>
        <taxon>Bacillati</taxon>
        <taxon>Cyanobacteriota</taxon>
        <taxon>Cyanophyceae</taxon>
        <taxon>Oculatellales</taxon>
        <taxon>Oculatellaceae</taxon>
        <taxon>Shackletoniella</taxon>
    </lineage>
</organism>
<gene>
    <name evidence="1" type="ORF">DCF17_00290</name>
</gene>
<dbReference type="EMBL" id="QBMN01000001">
    <property type="protein sequence ID" value="PZO45822.1"/>
    <property type="molecule type" value="Genomic_DNA"/>
</dbReference>
<dbReference type="Proteomes" id="UP000249081">
    <property type="component" value="Unassembled WGS sequence"/>
</dbReference>
<reference evidence="2" key="1">
    <citation type="submission" date="2018-04" db="EMBL/GenBank/DDBJ databases">
        <authorList>
            <person name="Cornet L."/>
        </authorList>
    </citation>
    <scope>NUCLEOTIDE SEQUENCE [LARGE SCALE GENOMIC DNA]</scope>
</reference>
<comment type="caution">
    <text evidence="1">The sequence shown here is derived from an EMBL/GenBank/DDBJ whole genome shotgun (WGS) entry which is preliminary data.</text>
</comment>
<proteinExistence type="predicted"/>
<dbReference type="AlphaFoldDB" id="A0A2W4WN63"/>
<accession>A0A2W4WN63</accession>
<sequence>MVQAVQADLGAAEAQAALVAQGTAVLVLVTLGVGLVAQVALTLADLALVALATLGVDLVVQTDLGMAQAGLGVLAGTLAPPACTTLPWPPITPRSTTSTVMGWWMTLPAMASPMTEIAMGSPMGLGEETIFPGRLGQV</sequence>
<evidence type="ECO:0000313" key="1">
    <source>
        <dbReference type="EMBL" id="PZO45822.1"/>
    </source>
</evidence>
<evidence type="ECO:0000313" key="2">
    <source>
        <dbReference type="Proteomes" id="UP000249081"/>
    </source>
</evidence>